<dbReference type="GO" id="GO:1901137">
    <property type="term" value="P:carbohydrate derivative biosynthetic process"/>
    <property type="evidence" value="ECO:0007669"/>
    <property type="project" value="UniProtKB-ARBA"/>
</dbReference>
<gene>
    <name evidence="6" type="ORF">GCM10007359_17930</name>
</gene>
<feature type="domain" description="Glycosyl transferase family 1" evidence="4">
    <location>
        <begin position="412"/>
        <end position="591"/>
    </location>
</feature>
<evidence type="ECO:0000313" key="6">
    <source>
        <dbReference type="EMBL" id="GGH65059.1"/>
    </source>
</evidence>
<dbReference type="CDD" id="cd03801">
    <property type="entry name" value="GT4_PimA-like"/>
    <property type="match status" value="1"/>
</dbReference>
<dbReference type="EMBL" id="BMDC01000003">
    <property type="protein sequence ID" value="GGH65059.1"/>
    <property type="molecule type" value="Genomic_DNA"/>
</dbReference>
<dbReference type="InterPro" id="IPR028098">
    <property type="entry name" value="Glyco_trans_4-like_N"/>
</dbReference>
<accession>A0A917IVN3</accession>
<evidence type="ECO:0000259" key="5">
    <source>
        <dbReference type="Pfam" id="PF13579"/>
    </source>
</evidence>
<name>A0A917IVN3_9MICC</name>
<evidence type="ECO:0000256" key="3">
    <source>
        <dbReference type="ARBA" id="ARBA00022679"/>
    </source>
</evidence>
<sequence>MVKIPNKAYQSQDLLKNLFLAGQVAGRHLADDPVLLALQITRKLPYPLAQRVGACLGRLPGAGTRALGAQVRGERVFPDDAARLLRENPAERGAAGAHGGSLLSIWQGIQRRIAAEVALGFGVLDWRDESLPTVTRARAAWDAGYVSESIELAERARKSGYASRLRGEALMLTPGWQVPLEKPGTKAPRANQDRENPKLSVLHLLTNSTPATQSGYTLRSQRLLEALLKKDISIKAYTRIGYPVMIGNLTAGAQAQDGPVIYERFLPASLRGTQPQRLAQWAGGVLKKLSELQPQERPRLVHTTTNYPNGLVAQAVARQLGVPWVYEARGLMEETWVSNKKTEVAQSEAESSQRFSLIRNRETELMQRADHVVTLSETMKGLFVERGVAPESITVIPNAVDEKLFDQNLSPEQARAQLNLPAEGFWVGSVSSLVDYEGFDTLLRAVAQLRRKGADVRVLLAGDGVARGSLETLAQRFAEDPAVGEFAVFCGRLKPEQAYIAHQALNVFAVPRRNDRVCRSVTPLKPIEAMALGRPVLASDIPPLAELVHNGMTAPTGLLARAESPESFATALEELMQDDAARAAYARAGREFARSRTWAKNAEKLESIYEKLCGFSHEAPK</sequence>
<protein>
    <recommendedName>
        <fullName evidence="1">D-inositol 3-phosphate glycosyltransferase</fullName>
    </recommendedName>
</protein>
<dbReference type="SUPFAM" id="SSF53756">
    <property type="entry name" value="UDP-Glycosyltransferase/glycogen phosphorylase"/>
    <property type="match status" value="1"/>
</dbReference>
<dbReference type="Gene3D" id="3.40.50.2000">
    <property type="entry name" value="Glycogen Phosphorylase B"/>
    <property type="match status" value="2"/>
</dbReference>
<dbReference type="AlphaFoldDB" id="A0A917IVN3"/>
<evidence type="ECO:0000256" key="2">
    <source>
        <dbReference type="ARBA" id="ARBA00022676"/>
    </source>
</evidence>
<dbReference type="Proteomes" id="UP000600171">
    <property type="component" value="Unassembled WGS sequence"/>
</dbReference>
<dbReference type="Pfam" id="PF13579">
    <property type="entry name" value="Glyco_trans_4_4"/>
    <property type="match status" value="1"/>
</dbReference>
<dbReference type="GO" id="GO:0016757">
    <property type="term" value="F:glycosyltransferase activity"/>
    <property type="evidence" value="ECO:0007669"/>
    <property type="project" value="UniProtKB-KW"/>
</dbReference>
<evidence type="ECO:0000256" key="1">
    <source>
        <dbReference type="ARBA" id="ARBA00021292"/>
    </source>
</evidence>
<dbReference type="InterPro" id="IPR050194">
    <property type="entry name" value="Glycosyltransferase_grp1"/>
</dbReference>
<dbReference type="PANTHER" id="PTHR45947:SF3">
    <property type="entry name" value="SULFOQUINOVOSYL TRANSFERASE SQD2"/>
    <property type="match status" value="1"/>
</dbReference>
<feature type="domain" description="Glycosyltransferase subfamily 4-like N-terminal" evidence="5">
    <location>
        <begin position="216"/>
        <end position="398"/>
    </location>
</feature>
<dbReference type="RefSeq" id="WP_188360033.1">
    <property type="nucleotide sequence ID" value="NZ_BMDC01000003.1"/>
</dbReference>
<proteinExistence type="predicted"/>
<dbReference type="Pfam" id="PF00534">
    <property type="entry name" value="Glycos_transf_1"/>
    <property type="match status" value="1"/>
</dbReference>
<keyword evidence="3" id="KW-0808">Transferase</keyword>
<dbReference type="InterPro" id="IPR001296">
    <property type="entry name" value="Glyco_trans_1"/>
</dbReference>
<organism evidence="6 7">
    <name type="scientific">Rothia aerolata</name>
    <dbReference type="NCBI Taxonomy" id="1812262"/>
    <lineage>
        <taxon>Bacteria</taxon>
        <taxon>Bacillati</taxon>
        <taxon>Actinomycetota</taxon>
        <taxon>Actinomycetes</taxon>
        <taxon>Micrococcales</taxon>
        <taxon>Micrococcaceae</taxon>
        <taxon>Rothia</taxon>
    </lineage>
</organism>
<evidence type="ECO:0000259" key="4">
    <source>
        <dbReference type="Pfam" id="PF00534"/>
    </source>
</evidence>
<reference evidence="6 7" key="1">
    <citation type="journal article" date="2014" name="Int. J. Syst. Evol. Microbiol.">
        <title>Complete genome sequence of Corynebacterium casei LMG S-19264T (=DSM 44701T), isolated from a smear-ripened cheese.</title>
        <authorList>
            <consortium name="US DOE Joint Genome Institute (JGI-PGF)"/>
            <person name="Walter F."/>
            <person name="Albersmeier A."/>
            <person name="Kalinowski J."/>
            <person name="Ruckert C."/>
        </authorList>
    </citation>
    <scope>NUCLEOTIDE SEQUENCE [LARGE SCALE GENOMIC DNA]</scope>
    <source>
        <strain evidence="6 7">CCM 8669</strain>
    </source>
</reference>
<keyword evidence="7" id="KW-1185">Reference proteome</keyword>
<comment type="caution">
    <text evidence="6">The sequence shown here is derived from an EMBL/GenBank/DDBJ whole genome shotgun (WGS) entry which is preliminary data.</text>
</comment>
<keyword evidence="2" id="KW-0328">Glycosyltransferase</keyword>
<dbReference type="PANTHER" id="PTHR45947">
    <property type="entry name" value="SULFOQUINOVOSYL TRANSFERASE SQD2"/>
    <property type="match status" value="1"/>
</dbReference>
<evidence type="ECO:0000313" key="7">
    <source>
        <dbReference type="Proteomes" id="UP000600171"/>
    </source>
</evidence>